<dbReference type="Proteomes" id="UP000190130">
    <property type="component" value="Unassembled WGS sequence"/>
</dbReference>
<accession>A0A0Q3PR98</accession>
<gene>
    <name evidence="2" type="ORF">ARD30_00700</name>
    <name evidence="3" type="ORF">SAMN05660750_03714</name>
</gene>
<dbReference type="RefSeq" id="WP_055726279.1">
    <property type="nucleotide sequence ID" value="NZ_FUYX01000011.1"/>
</dbReference>
<organism evidence="2 4">
    <name type="scientific">Bosea thiooxidans</name>
    <dbReference type="NCBI Taxonomy" id="53254"/>
    <lineage>
        <taxon>Bacteria</taxon>
        <taxon>Pseudomonadati</taxon>
        <taxon>Pseudomonadota</taxon>
        <taxon>Alphaproteobacteria</taxon>
        <taxon>Hyphomicrobiales</taxon>
        <taxon>Boseaceae</taxon>
        <taxon>Bosea</taxon>
    </lineage>
</organism>
<dbReference type="EMBL" id="FUYX01000011">
    <property type="protein sequence ID" value="SKC02754.1"/>
    <property type="molecule type" value="Genomic_DNA"/>
</dbReference>
<evidence type="ECO:0000256" key="1">
    <source>
        <dbReference type="SAM" id="SignalP"/>
    </source>
</evidence>
<dbReference type="Proteomes" id="UP000051562">
    <property type="component" value="Unassembled WGS sequence"/>
</dbReference>
<keyword evidence="4" id="KW-1185">Reference proteome</keyword>
<protein>
    <submittedName>
        <fullName evidence="2">Uncharacterized protein</fullName>
    </submittedName>
</protein>
<dbReference type="EMBL" id="LMAR01000001">
    <property type="protein sequence ID" value="KQK32334.1"/>
    <property type="molecule type" value="Genomic_DNA"/>
</dbReference>
<dbReference type="AlphaFoldDB" id="A0A0Q3PR98"/>
<name>A0A0Q3PR98_9HYPH</name>
<evidence type="ECO:0000313" key="2">
    <source>
        <dbReference type="EMBL" id="KQK32334.1"/>
    </source>
</evidence>
<evidence type="ECO:0000313" key="5">
    <source>
        <dbReference type="Proteomes" id="UP000190130"/>
    </source>
</evidence>
<feature type="chain" id="PRO_5014520582" evidence="1">
    <location>
        <begin position="23"/>
        <end position="612"/>
    </location>
</feature>
<reference evidence="3 5" key="2">
    <citation type="submission" date="2017-02" db="EMBL/GenBank/DDBJ databases">
        <authorList>
            <person name="Peterson S.W."/>
        </authorList>
    </citation>
    <scope>NUCLEOTIDE SEQUENCE [LARGE SCALE GENOMIC DNA]</scope>
    <source>
        <strain evidence="3 5">DSM 9653</strain>
    </source>
</reference>
<dbReference type="PROSITE" id="PS51257">
    <property type="entry name" value="PROKAR_LIPOPROTEIN"/>
    <property type="match status" value="1"/>
</dbReference>
<reference evidence="2 4" key="1">
    <citation type="submission" date="2015-10" db="EMBL/GenBank/DDBJ databases">
        <title>Draft genome of Bosea thiooxidans.</title>
        <authorList>
            <person name="Wang X."/>
        </authorList>
    </citation>
    <scope>NUCLEOTIDE SEQUENCE [LARGE SCALE GENOMIC DNA]</scope>
    <source>
        <strain evidence="2 4">CGMCC 9174</strain>
    </source>
</reference>
<evidence type="ECO:0000313" key="3">
    <source>
        <dbReference type="EMBL" id="SKC02754.1"/>
    </source>
</evidence>
<evidence type="ECO:0000313" key="4">
    <source>
        <dbReference type="Proteomes" id="UP000051562"/>
    </source>
</evidence>
<feature type="signal peptide" evidence="1">
    <location>
        <begin position="1"/>
        <end position="22"/>
    </location>
</feature>
<proteinExistence type="predicted"/>
<keyword evidence="1" id="KW-0732">Signal</keyword>
<sequence>MRKYLRAYSLSFCLAAAACLHAQNGRADPVGPLLPTTGGQIFKTYEIYRDGADPNVHYALRTQPVLATAQNGGAIFSMEKFDGETARFGGTITATISLQNNASDFDGVWAGKDIRSMPFIADPNDLTYVEIRDQAGNRQRMFLEATTDAQNRISFHIPLTSDQAERVWQTRKGNTLPVTLFLKRHILAVTTDLKVNIKIDIHEVYKYFSANASVGFWVFKASYRQVRESHNIDNYIHVTTFQGEGVSGERLEEAQEEAWKRIKEILFRQTITPNPAPTPPVGGWPAAILAVANDFYNNYKLATGSGYLTADVIDIQKSFDAHYEYQIDQKRAQRRARDFYYNIDTSSLQSELDRYFFLIQKFPETRKVSVSTLPILGASGAVKVTTSLWQEMPGGAPAGTQTLSFNVAGGRQPSPQTATLQPRQAQTLEFKAQTRVTTPSEEIKGAVQTYSTGDQDITAPGRSSDFYQERVVDFLTNGSPMAVKRADLAVTFQRKSDGTQMRNLIRADRVNSAGVRLLASSLDLTIWDCDDTKPMSYEMSAITTSGKFVTAGVPNVQARTMIQLRPMETMTAPSPYAELAKELKATANPARQDLVLDQSLTSASPQLVFARE</sequence>